<keyword evidence="2" id="KW-1185">Reference proteome</keyword>
<evidence type="ECO:0008006" key="3">
    <source>
        <dbReference type="Google" id="ProtNLM"/>
    </source>
</evidence>
<dbReference type="Proteomes" id="UP000075243">
    <property type="component" value="Chromosome 11"/>
</dbReference>
<gene>
    <name evidence="1" type="ORF">KK1_003522</name>
</gene>
<name>A0A151SR43_CAJCA</name>
<dbReference type="AlphaFoldDB" id="A0A151SR43"/>
<reference evidence="1 2" key="1">
    <citation type="journal article" date="2012" name="Nat. Biotechnol.">
        <title>Draft genome sequence of pigeonpea (Cajanus cajan), an orphan legume crop of resource-poor farmers.</title>
        <authorList>
            <person name="Varshney R.K."/>
            <person name="Chen W."/>
            <person name="Li Y."/>
            <person name="Bharti A.K."/>
            <person name="Saxena R.K."/>
            <person name="Schlueter J.A."/>
            <person name="Donoghue M.T."/>
            <person name="Azam S."/>
            <person name="Fan G."/>
            <person name="Whaley A.M."/>
            <person name="Farmer A.D."/>
            <person name="Sheridan J."/>
            <person name="Iwata A."/>
            <person name="Tuteja R."/>
            <person name="Penmetsa R.V."/>
            <person name="Wu W."/>
            <person name="Upadhyaya H.D."/>
            <person name="Yang S.P."/>
            <person name="Shah T."/>
            <person name="Saxena K.B."/>
            <person name="Michael T."/>
            <person name="McCombie W.R."/>
            <person name="Yang B."/>
            <person name="Zhang G."/>
            <person name="Yang H."/>
            <person name="Wang J."/>
            <person name="Spillane C."/>
            <person name="Cook D.R."/>
            <person name="May G.D."/>
            <person name="Xu X."/>
            <person name="Jackson S.A."/>
        </authorList>
    </citation>
    <scope>NUCLEOTIDE SEQUENCE [LARGE SCALE GENOMIC DNA]</scope>
    <source>
        <strain evidence="2">cv. Asha</strain>
    </source>
</reference>
<proteinExistence type="predicted"/>
<dbReference type="EMBL" id="CM003613">
    <property type="protein sequence ID" value="KYP57263.1"/>
    <property type="molecule type" value="Genomic_DNA"/>
</dbReference>
<accession>A0A151SR43</accession>
<sequence>MTICYFAIITWAPHHESNIRKVYAKKVEKHLRDMLTEARGKGARPHWIGEQAWDDLLKCWVNNKFKEKYTQNKNNQASTRGGALHTMGRKSQVEGVLGLVRKISRAVESDLVILTKVSLFVQATSHTHHHFTETEALRQEIQHATEHDDATTT</sequence>
<evidence type="ECO:0000313" key="1">
    <source>
        <dbReference type="EMBL" id="KYP57263.1"/>
    </source>
</evidence>
<organism evidence="1 2">
    <name type="scientific">Cajanus cajan</name>
    <name type="common">Pigeon pea</name>
    <name type="synonym">Cajanus indicus</name>
    <dbReference type="NCBI Taxonomy" id="3821"/>
    <lineage>
        <taxon>Eukaryota</taxon>
        <taxon>Viridiplantae</taxon>
        <taxon>Streptophyta</taxon>
        <taxon>Embryophyta</taxon>
        <taxon>Tracheophyta</taxon>
        <taxon>Spermatophyta</taxon>
        <taxon>Magnoliopsida</taxon>
        <taxon>eudicotyledons</taxon>
        <taxon>Gunneridae</taxon>
        <taxon>Pentapetalae</taxon>
        <taxon>rosids</taxon>
        <taxon>fabids</taxon>
        <taxon>Fabales</taxon>
        <taxon>Fabaceae</taxon>
        <taxon>Papilionoideae</taxon>
        <taxon>50 kb inversion clade</taxon>
        <taxon>NPAAA clade</taxon>
        <taxon>indigoferoid/millettioid clade</taxon>
        <taxon>Phaseoleae</taxon>
        <taxon>Cajanus</taxon>
    </lineage>
</organism>
<protein>
    <recommendedName>
        <fullName evidence="3">Transposase, Ptta/En/Spm, plant</fullName>
    </recommendedName>
</protein>
<evidence type="ECO:0000313" key="2">
    <source>
        <dbReference type="Proteomes" id="UP000075243"/>
    </source>
</evidence>
<dbReference type="Gramene" id="C.cajan_03443.t">
    <property type="protein sequence ID" value="C.cajan_03443.t"/>
    <property type="gene ID" value="C.cajan_03443"/>
</dbReference>